<dbReference type="Proteomes" id="UP000054565">
    <property type="component" value="Unassembled WGS sequence"/>
</dbReference>
<gene>
    <name evidence="1" type="ORF">CIRG_00229</name>
</gene>
<sequence>MTLVLPESYRVQLALQLDARKLQRFTHIGDVYSDILTHCVCSSSHPCVAAPQPCPPDEAGYSLLNPKTSQLQTANLCQNLQGLYFNLGSPRGFVWARDDVRTTDPGLKKPASACFEIRLRPSLKDRLTDPLQPQSLQNTPSYLRMIWNAADEIMPVFRSGLPATLGTPASEILRPQVK</sequence>
<name>A0A0J7AS86_COCIT</name>
<reference evidence="2" key="1">
    <citation type="journal article" date="2010" name="Genome Res.">
        <title>Population genomic sequencing of Coccidioides fungi reveals recent hybridization and transposon control.</title>
        <authorList>
            <person name="Neafsey D.E."/>
            <person name="Barker B.M."/>
            <person name="Sharpton T.J."/>
            <person name="Stajich J.E."/>
            <person name="Park D.J."/>
            <person name="Whiston E."/>
            <person name="Hung C.-Y."/>
            <person name="McMahan C."/>
            <person name="White J."/>
            <person name="Sykes S."/>
            <person name="Heiman D."/>
            <person name="Young S."/>
            <person name="Zeng Q."/>
            <person name="Abouelleil A."/>
            <person name="Aftuck L."/>
            <person name="Bessette D."/>
            <person name="Brown A."/>
            <person name="FitzGerald M."/>
            <person name="Lui A."/>
            <person name="Macdonald J.P."/>
            <person name="Priest M."/>
            <person name="Orbach M.J."/>
            <person name="Galgiani J.N."/>
            <person name="Kirkland T.N."/>
            <person name="Cole G.T."/>
            <person name="Birren B.W."/>
            <person name="Henn M.R."/>
            <person name="Taylor J.W."/>
            <person name="Rounsley S.D."/>
        </authorList>
    </citation>
    <scope>NUCLEOTIDE SEQUENCE [LARGE SCALE GENOMIC DNA]</scope>
    <source>
        <strain evidence="2">RMSCC 2394</strain>
    </source>
</reference>
<proteinExistence type="predicted"/>
<evidence type="ECO:0000313" key="1">
    <source>
        <dbReference type="EMBL" id="KMP00087.1"/>
    </source>
</evidence>
<accession>A0A0J7AS86</accession>
<protein>
    <submittedName>
        <fullName evidence="1">Uncharacterized protein</fullName>
    </submittedName>
</protein>
<dbReference type="EMBL" id="DS028093">
    <property type="protein sequence ID" value="KMP00087.1"/>
    <property type="molecule type" value="Genomic_DNA"/>
</dbReference>
<organism evidence="1 2">
    <name type="scientific">Coccidioides immitis RMSCC 2394</name>
    <dbReference type="NCBI Taxonomy" id="404692"/>
    <lineage>
        <taxon>Eukaryota</taxon>
        <taxon>Fungi</taxon>
        <taxon>Dikarya</taxon>
        <taxon>Ascomycota</taxon>
        <taxon>Pezizomycotina</taxon>
        <taxon>Eurotiomycetes</taxon>
        <taxon>Eurotiomycetidae</taxon>
        <taxon>Onygenales</taxon>
        <taxon>Onygenaceae</taxon>
        <taxon>Coccidioides</taxon>
    </lineage>
</organism>
<dbReference type="AlphaFoldDB" id="A0A0J7AS86"/>
<evidence type="ECO:0000313" key="2">
    <source>
        <dbReference type="Proteomes" id="UP000054565"/>
    </source>
</evidence>